<keyword evidence="9" id="KW-0966">Cell projection</keyword>
<dbReference type="InterPro" id="IPR025986">
    <property type="entry name" value="RPAP3-like_C"/>
</dbReference>
<feature type="domain" description="Dynein attachment factor N-terminal" evidence="13">
    <location>
        <begin position="191"/>
        <end position="216"/>
    </location>
</feature>
<keyword evidence="15" id="KW-1185">Reference proteome</keyword>
<dbReference type="Pfam" id="PF13877">
    <property type="entry name" value="RPAP3_C"/>
    <property type="match status" value="1"/>
</dbReference>
<dbReference type="PANTHER" id="PTHR28572">
    <property type="entry name" value="COILED-COIL DOMAIN-CONTAINING PROTEIN 103"/>
    <property type="match status" value="1"/>
</dbReference>
<dbReference type="Ensembl" id="ENSCMMT00000023067.1">
    <property type="protein sequence ID" value="ENSCMMP00000021048.1"/>
    <property type="gene ID" value="ENSCMMG00000013267.1"/>
</dbReference>
<evidence type="ECO:0000256" key="3">
    <source>
        <dbReference type="ARBA" id="ARBA00004496"/>
    </source>
</evidence>
<evidence type="ECO:0000313" key="14">
    <source>
        <dbReference type="Ensembl" id="ENSCMMP00000021048.1"/>
    </source>
</evidence>
<evidence type="ECO:0000256" key="6">
    <source>
        <dbReference type="ARBA" id="ARBA00022794"/>
    </source>
</evidence>
<keyword evidence="7" id="KW-0282">Flagellum</keyword>
<evidence type="ECO:0000256" key="8">
    <source>
        <dbReference type="ARBA" id="ARBA00023069"/>
    </source>
</evidence>
<comment type="subcellular location">
    <subcellularLocation>
        <location evidence="2">Cell projection</location>
        <location evidence="2">Cilium</location>
        <location evidence="2">Flagellum</location>
    </subcellularLocation>
    <subcellularLocation>
        <location evidence="3">Cytoplasm</location>
    </subcellularLocation>
</comment>
<keyword evidence="6" id="KW-0970">Cilium biogenesis/degradation</keyword>
<feature type="compositionally biased region" description="Pro residues" evidence="11">
    <location>
        <begin position="16"/>
        <end position="30"/>
    </location>
</feature>
<dbReference type="GO" id="GO:0003351">
    <property type="term" value="P:epithelial cilium movement involved in extracellular fluid movement"/>
    <property type="evidence" value="ECO:0007669"/>
    <property type="project" value="TreeGrafter"/>
</dbReference>
<dbReference type="GO" id="GO:0005576">
    <property type="term" value="C:extracellular region"/>
    <property type="evidence" value="ECO:0007669"/>
    <property type="project" value="GOC"/>
</dbReference>
<dbReference type="PANTHER" id="PTHR28572:SF1">
    <property type="entry name" value="COILED-COIL DOMAIN-CONTAINING PROTEIN 103"/>
    <property type="match status" value="1"/>
</dbReference>
<dbReference type="GO" id="GO:0031514">
    <property type="term" value="C:motile cilium"/>
    <property type="evidence" value="ECO:0007669"/>
    <property type="project" value="UniProtKB-SubCell"/>
</dbReference>
<feature type="compositionally biased region" description="Low complexity" evidence="11">
    <location>
        <begin position="83"/>
        <end position="107"/>
    </location>
</feature>
<accession>A0A8C3CI33</accession>
<evidence type="ECO:0000256" key="9">
    <source>
        <dbReference type="ARBA" id="ARBA00023273"/>
    </source>
</evidence>
<dbReference type="Pfam" id="PF15867">
    <property type="entry name" value="Dynein_attach_N"/>
    <property type="match status" value="1"/>
</dbReference>
<organism evidence="14 15">
    <name type="scientific">Cairina moschata</name>
    <name type="common">Muscovy duck</name>
    <dbReference type="NCBI Taxonomy" id="8855"/>
    <lineage>
        <taxon>Eukaryota</taxon>
        <taxon>Metazoa</taxon>
        <taxon>Chordata</taxon>
        <taxon>Craniata</taxon>
        <taxon>Vertebrata</taxon>
        <taxon>Euteleostomi</taxon>
        <taxon>Archelosauria</taxon>
        <taxon>Archosauria</taxon>
        <taxon>Dinosauria</taxon>
        <taxon>Saurischia</taxon>
        <taxon>Theropoda</taxon>
        <taxon>Coelurosauria</taxon>
        <taxon>Aves</taxon>
        <taxon>Neognathae</taxon>
        <taxon>Galloanserae</taxon>
        <taxon>Anseriformes</taxon>
        <taxon>Anatidae</taxon>
        <taxon>Anatinae</taxon>
        <taxon>Cairina</taxon>
    </lineage>
</organism>
<evidence type="ECO:0000256" key="4">
    <source>
        <dbReference type="ARBA" id="ARBA00011738"/>
    </source>
</evidence>
<evidence type="ECO:0000256" key="1">
    <source>
        <dbReference type="ARBA" id="ARBA00004048"/>
    </source>
</evidence>
<sequence length="390" mass="41046">MLGAKGPAQRGTRSPGPRPGTPGTPGPVTPRYPRYPATPGPMPSVPPVPRCPPVTPALYPQYPPPGPPCPPGAPVPVPPVPSVSPRRAAQAVGAAASPEGPGAAPAACRHRPGPSPVPRGSRGQSGAGGTEGTGRDRRGPGGTGGAGPGCVRRGPGSPAGAWRHAAGRYGNGRELGPGGGAVAIGARGVGDIVLASHLKPLEKKDKMGNKRNVLWNPCAGHSKGQQAGDVEIPQELDQLPGTSAEFYRDWRRCLKSGKEKYQLLLKLEGKALGRIFQADLGFGLLGEFLAVLAENICHEDRDAVLQILQSLSGTKRFGLNVDLLSESEKESTRDLFRKLQSMSRDYWTPGHFSGPDSCKAEREAQLTDTSLQKEAEERIMMELMKCYQVS</sequence>
<evidence type="ECO:0000256" key="10">
    <source>
        <dbReference type="ARBA" id="ARBA00049986"/>
    </source>
</evidence>
<dbReference type="AlphaFoldDB" id="A0A8C3CI33"/>
<keyword evidence="8" id="KW-0969">Cilium</keyword>
<dbReference type="GO" id="GO:0036157">
    <property type="term" value="C:outer dynein arm"/>
    <property type="evidence" value="ECO:0007669"/>
    <property type="project" value="InterPro"/>
</dbReference>
<comment type="subunit">
    <text evidence="4">Homodimer.</text>
</comment>
<dbReference type="InterPro" id="IPR031733">
    <property type="entry name" value="Dynein_attach_N"/>
</dbReference>
<evidence type="ECO:0000259" key="12">
    <source>
        <dbReference type="Pfam" id="PF13877"/>
    </source>
</evidence>
<name>A0A8C3CI33_CAIMO</name>
<dbReference type="Proteomes" id="UP000694556">
    <property type="component" value="Unassembled WGS sequence"/>
</dbReference>
<reference evidence="14" key="1">
    <citation type="submission" date="2025-08" db="UniProtKB">
        <authorList>
            <consortium name="Ensembl"/>
        </authorList>
    </citation>
    <scope>IDENTIFICATION</scope>
</reference>
<feature type="compositionally biased region" description="Pro residues" evidence="11">
    <location>
        <begin position="36"/>
        <end position="82"/>
    </location>
</feature>
<feature type="domain" description="RNA-polymerase II-associated protein 3-like C-terminal" evidence="12">
    <location>
        <begin position="240"/>
        <end position="329"/>
    </location>
</feature>
<evidence type="ECO:0000259" key="13">
    <source>
        <dbReference type="Pfam" id="PF15867"/>
    </source>
</evidence>
<feature type="compositionally biased region" description="Gly residues" evidence="11">
    <location>
        <begin position="123"/>
        <end position="132"/>
    </location>
</feature>
<protein>
    <submittedName>
        <fullName evidence="14">Coiled-coil domain containing 103</fullName>
    </submittedName>
</protein>
<evidence type="ECO:0000256" key="11">
    <source>
        <dbReference type="SAM" id="MobiDB-lite"/>
    </source>
</evidence>
<dbReference type="InterPro" id="IPR042422">
    <property type="entry name" value="CC103"/>
</dbReference>
<comment type="function">
    <text evidence="1">Dynein-attachment factor required for cilia motility.</text>
</comment>
<proteinExistence type="inferred from homology"/>
<feature type="region of interest" description="Disordered" evidence="11">
    <location>
        <begin position="1"/>
        <end position="165"/>
    </location>
</feature>
<dbReference type="GO" id="GO:0007368">
    <property type="term" value="P:determination of left/right symmetry"/>
    <property type="evidence" value="ECO:0007669"/>
    <property type="project" value="TreeGrafter"/>
</dbReference>
<reference evidence="14" key="2">
    <citation type="submission" date="2025-09" db="UniProtKB">
        <authorList>
            <consortium name="Ensembl"/>
        </authorList>
    </citation>
    <scope>IDENTIFICATION</scope>
</reference>
<evidence type="ECO:0000313" key="15">
    <source>
        <dbReference type="Proteomes" id="UP000694556"/>
    </source>
</evidence>
<evidence type="ECO:0000256" key="5">
    <source>
        <dbReference type="ARBA" id="ARBA00022490"/>
    </source>
</evidence>
<comment type="similarity">
    <text evidence="10">Belongs to the DNAAF19/PR46b family.</text>
</comment>
<keyword evidence="5" id="KW-0963">Cytoplasm</keyword>
<evidence type="ECO:0000256" key="7">
    <source>
        <dbReference type="ARBA" id="ARBA00022846"/>
    </source>
</evidence>
<dbReference type="GO" id="GO:0036159">
    <property type="term" value="P:inner dynein arm assembly"/>
    <property type="evidence" value="ECO:0007669"/>
    <property type="project" value="TreeGrafter"/>
</dbReference>
<evidence type="ECO:0000256" key="2">
    <source>
        <dbReference type="ARBA" id="ARBA00004230"/>
    </source>
</evidence>